<dbReference type="Pfam" id="PF23572">
    <property type="entry name" value="GH3_C"/>
    <property type="match status" value="1"/>
</dbReference>
<dbReference type="InterPro" id="IPR055378">
    <property type="entry name" value="GH3_C"/>
</dbReference>
<dbReference type="AlphaFoldDB" id="A0AA86MYE2"/>
<dbReference type="InterPro" id="IPR004993">
    <property type="entry name" value="GH3"/>
</dbReference>
<name>A0AA86MYE2_9BACT</name>
<accession>A0AA86MYE2</accession>
<organism evidence="3 4">
    <name type="scientific">Nitrospira tepida</name>
    <dbReference type="NCBI Taxonomy" id="2973512"/>
    <lineage>
        <taxon>Bacteria</taxon>
        <taxon>Pseudomonadati</taxon>
        <taxon>Nitrospirota</taxon>
        <taxon>Nitrospiria</taxon>
        <taxon>Nitrospirales</taxon>
        <taxon>Nitrospiraceae</taxon>
        <taxon>Nitrospira</taxon>
    </lineage>
</organism>
<evidence type="ECO:0000313" key="4">
    <source>
        <dbReference type="Proteomes" id="UP001179121"/>
    </source>
</evidence>
<reference evidence="3" key="1">
    <citation type="submission" date="2022-10" db="EMBL/GenBank/DDBJ databases">
        <authorList>
            <person name="Koch H."/>
        </authorList>
    </citation>
    <scope>NUCLEOTIDE SEQUENCE</scope>
    <source>
        <strain evidence="3">DNF</strain>
    </source>
</reference>
<evidence type="ECO:0000259" key="1">
    <source>
        <dbReference type="Pfam" id="PF23571"/>
    </source>
</evidence>
<dbReference type="InterPro" id="IPR020845">
    <property type="entry name" value="AMP-binding_CS"/>
</dbReference>
<proteinExistence type="predicted"/>
<dbReference type="PROSITE" id="PS00455">
    <property type="entry name" value="AMP_BINDING"/>
    <property type="match status" value="1"/>
</dbReference>
<sequence>MHDRLLNAAVRASMWVIERRDWAPFIRKTCRPGPVQEALLQRILARQAETAFGQQHRFRALRTFDDYRRAVPIQVYEDLRPYIEGQEQTSERRVNADPPLLYAQTSGTTGKPKLIPILSDTARGIRLYQRLFAFAQYQGAPGVYQGKTLVIAGATIEGHLPTGTGYGAMSGVMTDSLPWAIRRKSCLPDAVRGLADYGQKYRHIAACALAEPSLSVLATPNPSTILKLLEVIRREYPELIEALSSRRGHAGAAPVPLPAASPARLSHLRALIGQEDRLTLASLWPSLRAVVTWTGGNCALLIPKLTALLPQGAAIIEMGYLSSECLGSLNVDVVRNRCVPTLHEQVFEFVEAHHWERDQPPTVTLDQLEEGRKYSVIVTTSNGLYRYAMNDIVEVTGRFNQTPAIRFVQKGKGVTNITGEKVYEHQVIQAVEDVAKSVGTSCEFFMMLADVDEGRYRLYLEPPPDEPCLERMVDERLAGLNVEYKAKRESGRLQLLHVCLLEPGTGEAYKRHCLQNGQREAQFKLVRLQYAHECQFGFTSHARESSH</sequence>
<dbReference type="EMBL" id="OX365700">
    <property type="protein sequence ID" value="CAI4031369.1"/>
    <property type="molecule type" value="Genomic_DNA"/>
</dbReference>
<protein>
    <submittedName>
        <fullName evidence="3">GH3 auxin-responsive promoter family protein</fullName>
    </submittedName>
</protein>
<evidence type="ECO:0000313" key="3">
    <source>
        <dbReference type="EMBL" id="CAI4031369.1"/>
    </source>
</evidence>
<dbReference type="KEGG" id="nti:DNFV4_01791"/>
<feature type="domain" description="GH3 middle" evidence="1">
    <location>
        <begin position="343"/>
        <end position="410"/>
    </location>
</feature>
<dbReference type="Proteomes" id="UP001179121">
    <property type="component" value="Chromosome"/>
</dbReference>
<dbReference type="Pfam" id="PF03321">
    <property type="entry name" value="GH3"/>
    <property type="match status" value="1"/>
</dbReference>
<dbReference type="Pfam" id="PF23571">
    <property type="entry name" value="GH3_M"/>
    <property type="match status" value="1"/>
</dbReference>
<dbReference type="InterPro" id="IPR055377">
    <property type="entry name" value="GH3_M"/>
</dbReference>
<feature type="domain" description="GH3 C-terminal" evidence="2">
    <location>
        <begin position="426"/>
        <end position="529"/>
    </location>
</feature>
<dbReference type="SUPFAM" id="SSF56801">
    <property type="entry name" value="Acetyl-CoA synthetase-like"/>
    <property type="match status" value="1"/>
</dbReference>
<keyword evidence="4" id="KW-1185">Reference proteome</keyword>
<evidence type="ECO:0000259" key="2">
    <source>
        <dbReference type="Pfam" id="PF23572"/>
    </source>
</evidence>
<dbReference type="RefSeq" id="WP_289268294.1">
    <property type="nucleotide sequence ID" value="NZ_OX365700.1"/>
</dbReference>
<dbReference type="PANTHER" id="PTHR31901:SF9">
    <property type="entry name" value="GH3 DOMAIN-CONTAINING PROTEIN"/>
    <property type="match status" value="1"/>
</dbReference>
<dbReference type="PANTHER" id="PTHR31901">
    <property type="entry name" value="GH3 DOMAIN-CONTAINING PROTEIN"/>
    <property type="match status" value="1"/>
</dbReference>
<dbReference type="GO" id="GO:0005737">
    <property type="term" value="C:cytoplasm"/>
    <property type="evidence" value="ECO:0007669"/>
    <property type="project" value="TreeGrafter"/>
</dbReference>
<dbReference type="GO" id="GO:0016881">
    <property type="term" value="F:acid-amino acid ligase activity"/>
    <property type="evidence" value="ECO:0007669"/>
    <property type="project" value="TreeGrafter"/>
</dbReference>
<gene>
    <name evidence="3" type="ORF">DNFV4_01791</name>
</gene>